<dbReference type="InterPro" id="IPR013098">
    <property type="entry name" value="Ig_I-set"/>
</dbReference>
<gene>
    <name evidence="4" type="ORF">XENOCAPTIV_024171</name>
</gene>
<name>A0ABV0QMT1_9TELE</name>
<evidence type="ECO:0000313" key="4">
    <source>
        <dbReference type="EMBL" id="MEQ2197149.1"/>
    </source>
</evidence>
<evidence type="ECO:0000256" key="2">
    <source>
        <dbReference type="ARBA" id="ARBA00023157"/>
    </source>
</evidence>
<dbReference type="Pfam" id="PF07679">
    <property type="entry name" value="I-set"/>
    <property type="match status" value="1"/>
</dbReference>
<dbReference type="InterPro" id="IPR050958">
    <property type="entry name" value="Cell_Adh-Cytoskel_Orgn"/>
</dbReference>
<proteinExistence type="predicted"/>
<dbReference type="InterPro" id="IPR036179">
    <property type="entry name" value="Ig-like_dom_sf"/>
</dbReference>
<keyword evidence="5" id="KW-1185">Reference proteome</keyword>
<dbReference type="SUPFAM" id="SSF48726">
    <property type="entry name" value="Immunoglobulin"/>
    <property type="match status" value="1"/>
</dbReference>
<evidence type="ECO:0000259" key="3">
    <source>
        <dbReference type="SMART" id="SM00409"/>
    </source>
</evidence>
<organism evidence="4 5">
    <name type="scientific">Xenoophorus captivus</name>
    <dbReference type="NCBI Taxonomy" id="1517983"/>
    <lineage>
        <taxon>Eukaryota</taxon>
        <taxon>Metazoa</taxon>
        <taxon>Chordata</taxon>
        <taxon>Craniata</taxon>
        <taxon>Vertebrata</taxon>
        <taxon>Euteleostomi</taxon>
        <taxon>Actinopterygii</taxon>
        <taxon>Neopterygii</taxon>
        <taxon>Teleostei</taxon>
        <taxon>Neoteleostei</taxon>
        <taxon>Acanthomorphata</taxon>
        <taxon>Ovalentaria</taxon>
        <taxon>Atherinomorphae</taxon>
        <taxon>Cyprinodontiformes</taxon>
        <taxon>Goodeidae</taxon>
        <taxon>Xenoophorus</taxon>
    </lineage>
</organism>
<protein>
    <recommendedName>
        <fullName evidence="3">Immunoglobulin domain-containing protein</fullName>
    </recommendedName>
</protein>
<dbReference type="EMBL" id="JAHRIN010017364">
    <property type="protein sequence ID" value="MEQ2197149.1"/>
    <property type="molecule type" value="Genomic_DNA"/>
</dbReference>
<feature type="domain" description="Immunoglobulin" evidence="3">
    <location>
        <begin position="4"/>
        <end position="103"/>
    </location>
</feature>
<dbReference type="InterPro" id="IPR003599">
    <property type="entry name" value="Ig_sub"/>
</dbReference>
<keyword evidence="2" id="KW-1015">Disulfide bond</keyword>
<dbReference type="InterPro" id="IPR013783">
    <property type="entry name" value="Ig-like_fold"/>
</dbReference>
<evidence type="ECO:0000256" key="1">
    <source>
        <dbReference type="ARBA" id="ARBA00022729"/>
    </source>
</evidence>
<dbReference type="PANTHER" id="PTHR45080:SF8">
    <property type="entry name" value="IG-LIKE DOMAIN-CONTAINING PROTEIN"/>
    <property type="match status" value="1"/>
</dbReference>
<accession>A0ABV0QMT1</accession>
<dbReference type="Gene3D" id="2.60.40.10">
    <property type="entry name" value="Immunoglobulins"/>
    <property type="match status" value="2"/>
</dbReference>
<dbReference type="PANTHER" id="PTHR45080">
    <property type="entry name" value="CONTACTIN 5"/>
    <property type="match status" value="1"/>
</dbReference>
<evidence type="ECO:0000313" key="5">
    <source>
        <dbReference type="Proteomes" id="UP001434883"/>
    </source>
</evidence>
<feature type="domain" description="Immunoglobulin" evidence="3">
    <location>
        <begin position="127"/>
        <end position="190"/>
    </location>
</feature>
<dbReference type="SMART" id="SM00409">
    <property type="entry name" value="IG"/>
    <property type="match status" value="2"/>
</dbReference>
<keyword evidence="1" id="KW-0732">Signal</keyword>
<comment type="caution">
    <text evidence="4">The sequence shown here is derived from an EMBL/GenBank/DDBJ whole genome shotgun (WGS) entry which is preliminary data.</text>
</comment>
<dbReference type="Proteomes" id="UP001434883">
    <property type="component" value="Unassembled WGS sequence"/>
</dbReference>
<sequence length="221" mass="24375">MVSQNTIIVVAGNKLRLDVEITGEPAPTPSLNSKPFMPIGKVVAVNIAGRSPPATLSQPVTIREIVDSIFFIRSAEREHTGTYDLVLKIENMEDRATINIRIVGLEHKPAAFKEKDMACAPKFTQPLVDRSVVAGYSTAISCSVRGFPRNNQGVLTLNIRKPSSFDAGKYSCMAVNDLGQDEVECKLDVRGKDKQDGCKGGSGQKWWRSFFTAKWPFFIVR</sequence>
<reference evidence="4 5" key="1">
    <citation type="submission" date="2021-06" db="EMBL/GenBank/DDBJ databases">
        <authorList>
            <person name="Palmer J.M."/>
        </authorList>
    </citation>
    <scope>NUCLEOTIDE SEQUENCE [LARGE SCALE GENOMIC DNA]</scope>
    <source>
        <strain evidence="4 5">XC_2019</strain>
        <tissue evidence="4">Muscle</tissue>
    </source>
</reference>